<name>A0AAW9MXB3_9FIRM</name>
<protein>
    <recommendedName>
        <fullName evidence="6">Ribosomal RNA small subunit methyltransferase G</fullName>
        <ecNumber evidence="6">2.1.1.-</ecNumber>
    </recommendedName>
    <alternativeName>
        <fullName evidence="6">16S rRNA 7-methylguanosine methyltransferase</fullName>
        <shortName evidence="6">16S rRNA m7G methyltransferase</shortName>
    </alternativeName>
</protein>
<dbReference type="Gene3D" id="3.40.50.150">
    <property type="entry name" value="Vaccinia Virus protein VP39"/>
    <property type="match status" value="1"/>
</dbReference>
<evidence type="ECO:0000256" key="5">
    <source>
        <dbReference type="ARBA" id="ARBA00022691"/>
    </source>
</evidence>
<keyword evidence="8" id="KW-1185">Reference proteome</keyword>
<dbReference type="NCBIfam" id="TIGR00138">
    <property type="entry name" value="rsmG_gidB"/>
    <property type="match status" value="1"/>
</dbReference>
<dbReference type="RefSeq" id="WP_324618905.1">
    <property type="nucleotide sequence ID" value="NZ_JAYKOT010000001.1"/>
</dbReference>
<comment type="subcellular location">
    <subcellularLocation>
        <location evidence="6">Cytoplasm</location>
    </subcellularLocation>
</comment>
<keyword evidence="2 6" id="KW-0698">rRNA processing</keyword>
<dbReference type="AlphaFoldDB" id="A0AAW9MXB3"/>
<comment type="caution">
    <text evidence="7">The sequence shown here is derived from an EMBL/GenBank/DDBJ whole genome shotgun (WGS) entry which is preliminary data.</text>
</comment>
<keyword evidence="1 6" id="KW-0963">Cytoplasm</keyword>
<evidence type="ECO:0000256" key="1">
    <source>
        <dbReference type="ARBA" id="ARBA00022490"/>
    </source>
</evidence>
<evidence type="ECO:0000256" key="3">
    <source>
        <dbReference type="ARBA" id="ARBA00022603"/>
    </source>
</evidence>
<dbReference type="PANTHER" id="PTHR31760">
    <property type="entry name" value="S-ADENOSYL-L-METHIONINE-DEPENDENT METHYLTRANSFERASES SUPERFAMILY PROTEIN"/>
    <property type="match status" value="1"/>
</dbReference>
<dbReference type="PANTHER" id="PTHR31760:SF0">
    <property type="entry name" value="S-ADENOSYL-L-METHIONINE-DEPENDENT METHYLTRANSFERASES SUPERFAMILY PROTEIN"/>
    <property type="match status" value="1"/>
</dbReference>
<gene>
    <name evidence="6 7" type="primary">rsmG</name>
    <name evidence="7" type="ORF">VLK81_01345</name>
</gene>
<dbReference type="CDD" id="cd02440">
    <property type="entry name" value="AdoMet_MTases"/>
    <property type="match status" value="1"/>
</dbReference>
<keyword evidence="3 6" id="KW-0489">Methyltransferase</keyword>
<accession>A0AAW9MXB3</accession>
<keyword evidence="4 6" id="KW-0808">Transferase</keyword>
<feature type="binding site" evidence="6">
    <location>
        <position position="53"/>
    </location>
    <ligand>
        <name>S-adenosyl-L-methionine</name>
        <dbReference type="ChEBI" id="CHEBI:59789"/>
    </ligand>
</feature>
<dbReference type="Pfam" id="PF02527">
    <property type="entry name" value="GidB"/>
    <property type="match status" value="1"/>
</dbReference>
<evidence type="ECO:0000256" key="4">
    <source>
        <dbReference type="ARBA" id="ARBA00022679"/>
    </source>
</evidence>
<feature type="binding site" evidence="6">
    <location>
        <position position="58"/>
    </location>
    <ligand>
        <name>S-adenosyl-L-methionine</name>
        <dbReference type="ChEBI" id="CHEBI:59789"/>
    </ligand>
</feature>
<feature type="binding site" evidence="6">
    <location>
        <position position="123"/>
    </location>
    <ligand>
        <name>S-adenosyl-L-methionine</name>
        <dbReference type="ChEBI" id="CHEBI:59789"/>
    </ligand>
</feature>
<dbReference type="Proteomes" id="UP001357733">
    <property type="component" value="Unassembled WGS sequence"/>
</dbReference>
<sequence length="213" mass="24110">MERFKELVLDWNKKINLTAITEDEEFYLKHTLDSILALQAEEFFNARKIIDIGTGAGFPGIILKILLDEKEFTLMDSLKKRINFLQLVKDDLGLKKLELIHARAEELARDKNYREKYDIAVSRAVAELRTLSEYSLPFVKKGGSFISMKGGAAEEELSLSKNAIKILGGGIDRIINYSLTENDHDRSLIIVNKTSITPLKYPRAGGKPRSKPL</sequence>
<dbReference type="GO" id="GO:0005829">
    <property type="term" value="C:cytosol"/>
    <property type="evidence" value="ECO:0007669"/>
    <property type="project" value="TreeGrafter"/>
</dbReference>
<evidence type="ECO:0000313" key="8">
    <source>
        <dbReference type="Proteomes" id="UP001357733"/>
    </source>
</evidence>
<evidence type="ECO:0000313" key="7">
    <source>
        <dbReference type="EMBL" id="MEB3428682.1"/>
    </source>
</evidence>
<proteinExistence type="inferred from homology"/>
<comment type="function">
    <text evidence="6">Specifically methylates the N7 position of a guanine in 16S rRNA.</text>
</comment>
<keyword evidence="5 6" id="KW-0949">S-adenosyl-L-methionine</keyword>
<dbReference type="EC" id="2.1.1.-" evidence="6"/>
<dbReference type="InterPro" id="IPR029063">
    <property type="entry name" value="SAM-dependent_MTases_sf"/>
</dbReference>
<reference evidence="7 8" key="1">
    <citation type="submission" date="2024-01" db="EMBL/GenBank/DDBJ databases">
        <title>Complete genome sequence of Citroniella saccharovorans strain M6.X9, isolated from human fecal sample.</title>
        <authorList>
            <person name="Cheng G."/>
            <person name="Westerholm M."/>
            <person name="Schnurer A."/>
        </authorList>
    </citation>
    <scope>NUCLEOTIDE SEQUENCE [LARGE SCALE GENOMIC DNA]</scope>
    <source>
        <strain evidence="7 8">DSM 29873</strain>
    </source>
</reference>
<comment type="caution">
    <text evidence="6">Lacks conserved residue(s) required for the propagation of feature annotation.</text>
</comment>
<feature type="binding site" evidence="6">
    <location>
        <begin position="104"/>
        <end position="105"/>
    </location>
    <ligand>
        <name>S-adenosyl-L-methionine</name>
        <dbReference type="ChEBI" id="CHEBI:59789"/>
    </ligand>
</feature>
<dbReference type="InterPro" id="IPR003682">
    <property type="entry name" value="rRNA_ssu_MeTfrase_G"/>
</dbReference>
<dbReference type="EMBL" id="JAYKOT010000001">
    <property type="protein sequence ID" value="MEB3428682.1"/>
    <property type="molecule type" value="Genomic_DNA"/>
</dbReference>
<dbReference type="HAMAP" id="MF_00074">
    <property type="entry name" value="16SrRNA_methyltr_G"/>
    <property type="match status" value="1"/>
</dbReference>
<dbReference type="SUPFAM" id="SSF53335">
    <property type="entry name" value="S-adenosyl-L-methionine-dependent methyltransferases"/>
    <property type="match status" value="1"/>
</dbReference>
<dbReference type="FunFam" id="3.40.50.150:FF:000041">
    <property type="entry name" value="Ribosomal RNA small subunit methyltransferase G"/>
    <property type="match status" value="1"/>
</dbReference>
<evidence type="ECO:0000256" key="2">
    <source>
        <dbReference type="ARBA" id="ARBA00022552"/>
    </source>
</evidence>
<evidence type="ECO:0000256" key="6">
    <source>
        <dbReference type="HAMAP-Rule" id="MF_00074"/>
    </source>
</evidence>
<dbReference type="PIRSF" id="PIRSF003078">
    <property type="entry name" value="GidB"/>
    <property type="match status" value="1"/>
</dbReference>
<comment type="similarity">
    <text evidence="6">Belongs to the methyltransferase superfamily. RNA methyltransferase RsmG family.</text>
</comment>
<dbReference type="GO" id="GO:0070043">
    <property type="term" value="F:rRNA (guanine-N7-)-methyltransferase activity"/>
    <property type="evidence" value="ECO:0007669"/>
    <property type="project" value="UniProtKB-UniRule"/>
</dbReference>
<organism evidence="7 8">
    <name type="scientific">Citroniella saccharovorans</name>
    <dbReference type="NCBI Taxonomy" id="2053367"/>
    <lineage>
        <taxon>Bacteria</taxon>
        <taxon>Bacillati</taxon>
        <taxon>Bacillota</taxon>
        <taxon>Tissierellia</taxon>
        <taxon>Tissierellales</taxon>
        <taxon>Peptoniphilaceae</taxon>
        <taxon>Citroniella</taxon>
    </lineage>
</organism>